<feature type="signal peptide" evidence="1">
    <location>
        <begin position="1"/>
        <end position="24"/>
    </location>
</feature>
<feature type="chain" id="PRO_5046433903" evidence="1">
    <location>
        <begin position="25"/>
        <end position="185"/>
    </location>
</feature>
<keyword evidence="1" id="KW-0732">Signal</keyword>
<comment type="caution">
    <text evidence="2">The sequence shown here is derived from an EMBL/GenBank/DDBJ whole genome shotgun (WGS) entry which is preliminary data.</text>
</comment>
<reference evidence="2 3" key="1">
    <citation type="submission" date="2024-01" db="EMBL/GenBank/DDBJ databases">
        <title>Uliginosibacterium soil sp. nov.</title>
        <authorList>
            <person name="Lv Y."/>
        </authorList>
    </citation>
    <scope>NUCLEOTIDE SEQUENCE [LARGE SCALE GENOMIC DNA]</scope>
    <source>
        <strain evidence="2 3">H3</strain>
    </source>
</reference>
<name>A0ABU6K446_9RHOO</name>
<keyword evidence="3" id="KW-1185">Reference proteome</keyword>
<dbReference type="Pfam" id="PF13689">
    <property type="entry name" value="DUF4154"/>
    <property type="match status" value="1"/>
</dbReference>
<dbReference type="InterPro" id="IPR025293">
    <property type="entry name" value="YfiR/HmsC-like"/>
</dbReference>
<evidence type="ECO:0000313" key="3">
    <source>
        <dbReference type="Proteomes" id="UP001331561"/>
    </source>
</evidence>
<protein>
    <submittedName>
        <fullName evidence="2">YfiR family protein</fullName>
    </submittedName>
</protein>
<evidence type="ECO:0000256" key="1">
    <source>
        <dbReference type="SAM" id="SignalP"/>
    </source>
</evidence>
<organism evidence="2 3">
    <name type="scientific">Uliginosibacterium silvisoli</name>
    <dbReference type="NCBI Taxonomy" id="3114758"/>
    <lineage>
        <taxon>Bacteria</taxon>
        <taxon>Pseudomonadati</taxon>
        <taxon>Pseudomonadota</taxon>
        <taxon>Betaproteobacteria</taxon>
        <taxon>Rhodocyclales</taxon>
        <taxon>Zoogloeaceae</taxon>
        <taxon>Uliginosibacterium</taxon>
    </lineage>
</organism>
<accession>A0ABU6K446</accession>
<sequence>MRRLLLQAGLAVALLAGVIGIASADVPEGPSEAKVKATFLFKFTSYVDWPSIAFEQADAPLVICVVDADEVASELLRLTAGRSVSGHAIQVKRVSGGDAIVRSHVLFVGTAASSRLGRILSATRNQPVLTVTELDDALAFGSVINFVLIDDQVRFDVSLPAAERGALKISSRLLSVARQVVTVTP</sequence>
<dbReference type="RefSeq" id="WP_327599435.1">
    <property type="nucleotide sequence ID" value="NZ_JAYXHS010000002.1"/>
</dbReference>
<gene>
    <name evidence="2" type="ORF">VVD49_12100</name>
</gene>
<proteinExistence type="predicted"/>
<dbReference type="Proteomes" id="UP001331561">
    <property type="component" value="Unassembled WGS sequence"/>
</dbReference>
<dbReference type="EMBL" id="JAYXHS010000002">
    <property type="protein sequence ID" value="MEC5386470.1"/>
    <property type="molecule type" value="Genomic_DNA"/>
</dbReference>
<evidence type="ECO:0000313" key="2">
    <source>
        <dbReference type="EMBL" id="MEC5386470.1"/>
    </source>
</evidence>